<keyword evidence="9 14" id="KW-0686">Riboflavin biosynthesis</keyword>
<accession>A0A7G9TCN0</accession>
<dbReference type="Gene3D" id="3.40.50.10990">
    <property type="entry name" value="GTP cyclohydrolase II"/>
    <property type="match status" value="1"/>
</dbReference>
<organism evidence="16 17">
    <name type="scientific">Pseudoxanthomonas mexicana</name>
    <dbReference type="NCBI Taxonomy" id="128785"/>
    <lineage>
        <taxon>Bacteria</taxon>
        <taxon>Pseudomonadati</taxon>
        <taxon>Pseudomonadota</taxon>
        <taxon>Gammaproteobacteria</taxon>
        <taxon>Lysobacterales</taxon>
        <taxon>Lysobacteraceae</taxon>
        <taxon>Pseudoxanthomonas</taxon>
    </lineage>
</organism>
<proteinExistence type="inferred from homology"/>
<evidence type="ECO:0000256" key="11">
    <source>
        <dbReference type="ARBA" id="ARBA00022842"/>
    </source>
</evidence>
<dbReference type="GO" id="GO:0005829">
    <property type="term" value="C:cytosol"/>
    <property type="evidence" value="ECO:0007669"/>
    <property type="project" value="TreeGrafter"/>
</dbReference>
<dbReference type="SUPFAM" id="SSF55821">
    <property type="entry name" value="YrdC/RibB"/>
    <property type="match status" value="1"/>
</dbReference>
<evidence type="ECO:0000256" key="9">
    <source>
        <dbReference type="ARBA" id="ARBA00022619"/>
    </source>
</evidence>
<feature type="binding site" evidence="14">
    <location>
        <position position="32"/>
    </location>
    <ligand>
        <name>D-ribulose 5-phosphate</name>
        <dbReference type="ChEBI" id="CHEBI:58121"/>
    </ligand>
</feature>
<dbReference type="GO" id="GO:0030145">
    <property type="term" value="F:manganese ion binding"/>
    <property type="evidence" value="ECO:0007669"/>
    <property type="project" value="UniProtKB-UniRule"/>
</dbReference>
<feature type="binding site" evidence="14">
    <location>
        <begin position="27"/>
        <end position="28"/>
    </location>
    <ligand>
        <name>D-ribulose 5-phosphate</name>
        <dbReference type="ChEBI" id="CHEBI:58121"/>
    </ligand>
</feature>
<evidence type="ECO:0000313" key="17">
    <source>
        <dbReference type="Proteomes" id="UP000515838"/>
    </source>
</evidence>
<comment type="similarity">
    <text evidence="5">In the N-terminal section; belongs to the DHBP synthase family.</text>
</comment>
<dbReference type="Pfam" id="PF00925">
    <property type="entry name" value="GTP_cyclohydro2"/>
    <property type="match status" value="1"/>
</dbReference>
<dbReference type="SUPFAM" id="SSF142695">
    <property type="entry name" value="RibA-like"/>
    <property type="match status" value="1"/>
</dbReference>
<gene>
    <name evidence="14 16" type="primary">ribB</name>
    <name evidence="16" type="ORF">IAE60_18555</name>
</gene>
<comment type="catalytic activity">
    <reaction evidence="1 14">
        <text>D-ribulose 5-phosphate = (2S)-2-hydroxy-3-oxobutyl phosphate + formate + H(+)</text>
        <dbReference type="Rhea" id="RHEA:18457"/>
        <dbReference type="ChEBI" id="CHEBI:15378"/>
        <dbReference type="ChEBI" id="CHEBI:15740"/>
        <dbReference type="ChEBI" id="CHEBI:58121"/>
        <dbReference type="ChEBI" id="CHEBI:58830"/>
        <dbReference type="EC" id="4.1.99.12"/>
    </reaction>
</comment>
<evidence type="ECO:0000256" key="10">
    <source>
        <dbReference type="ARBA" id="ARBA00022723"/>
    </source>
</evidence>
<comment type="subunit">
    <text evidence="14">Homodimer.</text>
</comment>
<dbReference type="PANTHER" id="PTHR21327">
    <property type="entry name" value="GTP CYCLOHYDROLASE II-RELATED"/>
    <property type="match status" value="1"/>
</dbReference>
<evidence type="ECO:0000313" key="16">
    <source>
        <dbReference type="EMBL" id="QNN77855.1"/>
    </source>
</evidence>
<feature type="binding site" evidence="14">
    <location>
        <begin position="140"/>
        <end position="144"/>
    </location>
    <ligand>
        <name>D-ribulose 5-phosphate</name>
        <dbReference type="ChEBI" id="CHEBI:58121"/>
    </ligand>
</feature>
<feature type="domain" description="GTP cyclohydrolase II" evidence="15">
    <location>
        <begin position="208"/>
        <end position="362"/>
    </location>
</feature>
<feature type="binding site" evidence="14">
    <location>
        <position position="143"/>
    </location>
    <ligand>
        <name>Mg(2+)</name>
        <dbReference type="ChEBI" id="CHEBI:18420"/>
        <label>2</label>
    </ligand>
</feature>
<dbReference type="NCBIfam" id="TIGR00506">
    <property type="entry name" value="ribB"/>
    <property type="match status" value="1"/>
</dbReference>
<keyword evidence="13 14" id="KW-0456">Lyase</keyword>
<evidence type="ECO:0000259" key="15">
    <source>
        <dbReference type="Pfam" id="PF00925"/>
    </source>
</evidence>
<evidence type="ECO:0000256" key="4">
    <source>
        <dbReference type="ARBA" id="ARBA00004904"/>
    </source>
</evidence>
<dbReference type="HAMAP" id="MF_00180">
    <property type="entry name" value="RibB"/>
    <property type="match status" value="1"/>
</dbReference>
<dbReference type="EMBL" id="CP060731">
    <property type="protein sequence ID" value="QNN77855.1"/>
    <property type="molecule type" value="Genomic_DNA"/>
</dbReference>
<evidence type="ECO:0000256" key="7">
    <source>
        <dbReference type="ARBA" id="ARBA00012153"/>
    </source>
</evidence>
<comment type="pathway">
    <text evidence="4 14">Cofactor biosynthesis; riboflavin biosynthesis; 2-hydroxy-3-oxobutyl phosphate from D-ribulose 5-phosphate: step 1/1.</text>
</comment>
<keyword evidence="12 14" id="KW-0464">Manganese</keyword>
<dbReference type="Pfam" id="PF00926">
    <property type="entry name" value="DHBP_synthase"/>
    <property type="match status" value="1"/>
</dbReference>
<dbReference type="AlphaFoldDB" id="A0A7G9TCN0"/>
<comment type="similarity">
    <text evidence="6">In the C-terminal section; belongs to the GTP cyclohydrolase II family.</text>
</comment>
<dbReference type="PIRSF" id="PIRSF001259">
    <property type="entry name" value="RibA"/>
    <property type="match status" value="1"/>
</dbReference>
<dbReference type="RefSeq" id="WP_187573360.1">
    <property type="nucleotide sequence ID" value="NZ_CP060731.1"/>
</dbReference>
<feature type="binding site" evidence="14">
    <location>
        <position position="28"/>
    </location>
    <ligand>
        <name>Mg(2+)</name>
        <dbReference type="ChEBI" id="CHEBI:18420"/>
        <label>2</label>
    </ligand>
</feature>
<dbReference type="FunFam" id="3.90.870.10:FF:000001">
    <property type="entry name" value="Riboflavin biosynthesis protein RibBA"/>
    <property type="match status" value="1"/>
</dbReference>
<dbReference type="PANTHER" id="PTHR21327:SF34">
    <property type="entry name" value="3,4-DIHYDROXY-2-BUTANONE 4-PHOSPHATE SYNTHASE"/>
    <property type="match status" value="1"/>
</dbReference>
<evidence type="ECO:0000256" key="5">
    <source>
        <dbReference type="ARBA" id="ARBA00005520"/>
    </source>
</evidence>
<evidence type="ECO:0000256" key="13">
    <source>
        <dbReference type="ARBA" id="ARBA00023239"/>
    </source>
</evidence>
<name>A0A7G9TCN0_PSEMX</name>
<comment type="cofactor">
    <cofactor evidence="14">
        <name>Mg(2+)</name>
        <dbReference type="ChEBI" id="CHEBI:18420"/>
    </cofactor>
    <cofactor evidence="14">
        <name>Mn(2+)</name>
        <dbReference type="ChEBI" id="CHEBI:29035"/>
    </cofactor>
    <text evidence="14">Binds 2 divalent metal cations per subunit. Magnesium or manganese.</text>
</comment>
<feature type="site" description="Essential for catalytic activity" evidence="14">
    <location>
        <position position="164"/>
    </location>
</feature>
<sequence length="365" mass="39944">MNFAPIPELLEEIRNGRMVVIVDDEDRENEGDLIMAAELVKPSDINFMVTHARGLVCLSLTRERCAQLGLAPMVQTNTAQFHTNFTVSIEAAEGVTTGISAYDRAHTVRTAVRPDAKPTDLSQPGHIFPLIAQPGGVLTRAGHTEAASDLPLLAGLEPAGVLVEVLNPDGTMARRPQLEVFAREHGLKMGSIADLIAYRLATEHTVERIDEREIDTEFGPFRLVTYRDRIAHELHFALVRGTPDRTTPTLVRVQVENPLSDLLHWRRDDFGVHATDALRAIAAEGQGVMVVLSEPRNAEALLARLRKQPEVRANAKDVGQWRRNGAGAQILADLGLGRLRVLGTPRRQVGLAGFGLDVVEYVVAG</sequence>
<dbReference type="UniPathway" id="UPA00275">
    <property type="reaction ID" value="UER00399"/>
</dbReference>
<dbReference type="InterPro" id="IPR000422">
    <property type="entry name" value="DHBP_synthase_RibB"/>
</dbReference>
<dbReference type="Proteomes" id="UP000515838">
    <property type="component" value="Chromosome"/>
</dbReference>
<evidence type="ECO:0000256" key="3">
    <source>
        <dbReference type="ARBA" id="ARBA00002284"/>
    </source>
</evidence>
<feature type="binding site" evidence="14">
    <location>
        <position position="28"/>
    </location>
    <ligand>
        <name>Mg(2+)</name>
        <dbReference type="ChEBI" id="CHEBI:18420"/>
        <label>1</label>
    </ligand>
</feature>
<keyword evidence="10 14" id="KW-0479">Metal-binding</keyword>
<dbReference type="InterPro" id="IPR032677">
    <property type="entry name" value="GTP_cyclohydro_II"/>
</dbReference>
<dbReference type="GO" id="GO:0003935">
    <property type="term" value="F:GTP cyclohydrolase II activity"/>
    <property type="evidence" value="ECO:0007669"/>
    <property type="project" value="TreeGrafter"/>
</dbReference>
<dbReference type="GO" id="GO:0000287">
    <property type="term" value="F:magnesium ion binding"/>
    <property type="evidence" value="ECO:0007669"/>
    <property type="project" value="UniProtKB-UniRule"/>
</dbReference>
<dbReference type="Gene3D" id="3.90.870.10">
    <property type="entry name" value="DHBP synthase"/>
    <property type="match status" value="1"/>
</dbReference>
<dbReference type="GeneID" id="81472998"/>
<evidence type="ECO:0000256" key="2">
    <source>
        <dbReference type="ARBA" id="ARBA00001936"/>
    </source>
</evidence>
<comment type="function">
    <text evidence="3 14">Catalyzes the conversion of D-ribulose 5-phosphate to formate and 3,4-dihydroxy-2-butanone 4-phosphate.</text>
</comment>
<evidence type="ECO:0000256" key="14">
    <source>
        <dbReference type="HAMAP-Rule" id="MF_00180"/>
    </source>
</evidence>
<dbReference type="InterPro" id="IPR036144">
    <property type="entry name" value="RibA-like_sf"/>
</dbReference>
<feature type="site" description="Essential for catalytic activity" evidence="14">
    <location>
        <position position="126"/>
    </location>
</feature>
<evidence type="ECO:0000256" key="12">
    <source>
        <dbReference type="ARBA" id="ARBA00023211"/>
    </source>
</evidence>
<comment type="similarity">
    <text evidence="14">Belongs to the DHBP synthase family.</text>
</comment>
<evidence type="ECO:0000256" key="8">
    <source>
        <dbReference type="ARBA" id="ARBA00018836"/>
    </source>
</evidence>
<evidence type="ECO:0000256" key="6">
    <source>
        <dbReference type="ARBA" id="ARBA00008976"/>
    </source>
</evidence>
<keyword evidence="11 14" id="KW-0460">Magnesium</keyword>
<comment type="cofactor">
    <cofactor evidence="2">
        <name>Mn(2+)</name>
        <dbReference type="ChEBI" id="CHEBI:29035"/>
    </cofactor>
</comment>
<protein>
    <recommendedName>
        <fullName evidence="8 14">3,4-dihydroxy-2-butanone 4-phosphate synthase</fullName>
        <shortName evidence="14">DHBP synthase</shortName>
        <ecNumber evidence="7 14">4.1.99.12</ecNumber>
    </recommendedName>
</protein>
<dbReference type="GO" id="GO:0008686">
    <property type="term" value="F:3,4-dihydroxy-2-butanone-4-phosphate synthase activity"/>
    <property type="evidence" value="ECO:0007669"/>
    <property type="project" value="UniProtKB-UniRule"/>
</dbReference>
<evidence type="ECO:0000256" key="1">
    <source>
        <dbReference type="ARBA" id="ARBA00000141"/>
    </source>
</evidence>
<reference evidence="16 17" key="1">
    <citation type="submission" date="2020-08" db="EMBL/GenBank/DDBJ databases">
        <title>Streptomycin Non-resistant strain, P. mexicana.</title>
        <authorList>
            <person name="Ganesh-Kumar S."/>
            <person name="Zhe T."/>
            <person name="Yu Z."/>
            <person name="Min Y."/>
        </authorList>
    </citation>
    <scope>NUCLEOTIDE SEQUENCE [LARGE SCALE GENOMIC DNA]</scope>
    <source>
        <strain evidence="16 17">GTZY2</strain>
    </source>
</reference>
<dbReference type="GO" id="GO:0009231">
    <property type="term" value="P:riboflavin biosynthetic process"/>
    <property type="evidence" value="ECO:0007669"/>
    <property type="project" value="UniProtKB-UniRule"/>
</dbReference>
<dbReference type="EC" id="4.1.99.12" evidence="7 14"/>
<dbReference type="InterPro" id="IPR017945">
    <property type="entry name" value="DHBP_synth_RibB-like_a/b_dom"/>
</dbReference>